<protein>
    <submittedName>
        <fullName evidence="2">Capsule polysaccharide biosynthesis</fullName>
    </submittedName>
</protein>
<reference evidence="2" key="1">
    <citation type="submission" date="2016-08" db="EMBL/GenBank/DDBJ databases">
        <authorList>
            <person name="Seilhamer J.J."/>
        </authorList>
    </citation>
    <scope>NUCLEOTIDE SEQUENCE</scope>
    <source>
        <strain evidence="2">86</strain>
    </source>
</reference>
<dbReference type="GO" id="GO:0015774">
    <property type="term" value="P:polysaccharide transport"/>
    <property type="evidence" value="ECO:0007669"/>
    <property type="project" value="InterPro"/>
</dbReference>
<evidence type="ECO:0000256" key="1">
    <source>
        <dbReference type="SAM" id="MobiDB-lite"/>
    </source>
</evidence>
<dbReference type="GO" id="GO:0000271">
    <property type="term" value="P:polysaccharide biosynthetic process"/>
    <property type="evidence" value="ECO:0007669"/>
    <property type="project" value="InterPro"/>
</dbReference>
<dbReference type="Pfam" id="PF05159">
    <property type="entry name" value="Capsule_synth"/>
    <property type="match status" value="1"/>
</dbReference>
<dbReference type="EMBL" id="FMJD01000008">
    <property type="protein sequence ID" value="SCM76443.1"/>
    <property type="molecule type" value="Genomic_DNA"/>
</dbReference>
<sequence length="473" mass="52642">MGNSVSRIQEPSSGQAEPLLRRESKRGELRPSDRPGTRSFQLLRFGKRLPRAFRKIPWEQSRVLLLQGPVGPFFKVLQSRLLQDGIDAWRICFNAGDLAFSSRKNRITFMGSRREWRDWLNEILASNTIDTIVMFGSERPAHIVARELASIHGVRVISLEEGYIRPGYVTLEESGNNACSPVAGCLPPENYGSVYDGSGKTDFKSFRKMSAHGAIYYAIRTLFSFGKQRELYHRPISAFPEMFYWVRNAGRRILGQSHNFSTIQTLLEYWNKKYYIVPLQVAVDANLQASALGWDSVRLISAAIRSFSQSAPNDTRLVFKIHPMERGHNNFGPLIQSTAATLGVGDRVDVIDVGSMGLLARHAAGMITINSSSGLSAIFHGTPLLVIGKAIYAHPELAICADGNPDFDSFWSSSHVAEAPFRHRYLAWLKEECLIPGDYYAPHGMTLACDGILKSLTDGTVIVDSENAARVAC</sequence>
<gene>
    <name evidence="2" type="ORF">KL86PLE_40248</name>
</gene>
<accession>A0A212LFV2</accession>
<dbReference type="AlphaFoldDB" id="A0A212LFV2"/>
<evidence type="ECO:0000313" key="2">
    <source>
        <dbReference type="EMBL" id="SCM76443.1"/>
    </source>
</evidence>
<feature type="compositionally biased region" description="Polar residues" evidence="1">
    <location>
        <begin position="1"/>
        <end position="15"/>
    </location>
</feature>
<organism evidence="2">
    <name type="scientific">uncultured Pleomorphomonas sp</name>
    <dbReference type="NCBI Taxonomy" id="442121"/>
    <lineage>
        <taxon>Bacteria</taxon>
        <taxon>Pseudomonadati</taxon>
        <taxon>Pseudomonadota</taxon>
        <taxon>Alphaproteobacteria</taxon>
        <taxon>Hyphomicrobiales</taxon>
        <taxon>Pleomorphomonadaceae</taxon>
        <taxon>Pleomorphomonas</taxon>
        <taxon>environmental samples</taxon>
    </lineage>
</organism>
<name>A0A212LFV2_9HYPH</name>
<dbReference type="InterPro" id="IPR007833">
    <property type="entry name" value="Capsule_polysaccharide_synth"/>
</dbReference>
<proteinExistence type="predicted"/>
<feature type="compositionally biased region" description="Basic and acidic residues" evidence="1">
    <location>
        <begin position="19"/>
        <end position="36"/>
    </location>
</feature>
<feature type="region of interest" description="Disordered" evidence="1">
    <location>
        <begin position="1"/>
        <end position="36"/>
    </location>
</feature>